<feature type="binding site" evidence="9">
    <location>
        <position position="1122"/>
    </location>
    <ligand>
        <name>ATP</name>
        <dbReference type="ChEBI" id="CHEBI:30616"/>
    </ligand>
</feature>
<feature type="compositionally biased region" description="Low complexity" evidence="10">
    <location>
        <begin position="326"/>
        <end position="340"/>
    </location>
</feature>
<keyword evidence="3" id="KW-0808">Transferase</keyword>
<evidence type="ECO:0000256" key="9">
    <source>
        <dbReference type="PROSITE-ProRule" id="PRU10141"/>
    </source>
</evidence>
<dbReference type="SUPFAM" id="SSF47576">
    <property type="entry name" value="Calponin-homology domain, CH-domain"/>
    <property type="match status" value="1"/>
</dbReference>
<dbReference type="RefSeq" id="XP_062629737.1">
    <property type="nucleotide sequence ID" value="XM_062773753.1"/>
</dbReference>
<accession>A0AAF1BJP6</accession>
<dbReference type="PROSITE" id="PS50011">
    <property type="entry name" value="PROTEIN_KINASE_DOM"/>
    <property type="match status" value="1"/>
</dbReference>
<keyword evidence="2" id="KW-0723">Serine/threonine-protein kinase</keyword>
<dbReference type="InterPro" id="IPR046349">
    <property type="entry name" value="C1-like_sf"/>
</dbReference>
<feature type="compositionally biased region" description="Low complexity" evidence="10">
    <location>
        <begin position="22"/>
        <end position="37"/>
    </location>
</feature>
<feature type="region of interest" description="Disordered" evidence="10">
    <location>
        <begin position="1516"/>
        <end position="1543"/>
    </location>
</feature>
<feature type="region of interest" description="Disordered" evidence="10">
    <location>
        <begin position="232"/>
        <end position="340"/>
    </location>
</feature>
<feature type="region of interest" description="Disordered" evidence="10">
    <location>
        <begin position="786"/>
        <end position="821"/>
    </location>
</feature>
<dbReference type="Gene3D" id="3.30.60.20">
    <property type="match status" value="1"/>
</dbReference>
<evidence type="ECO:0000259" key="11">
    <source>
        <dbReference type="PROSITE" id="PS50011"/>
    </source>
</evidence>
<dbReference type="InterPro" id="IPR001715">
    <property type="entry name" value="CH_dom"/>
</dbReference>
<dbReference type="Gene3D" id="1.10.510.10">
    <property type="entry name" value="Transferase(Phosphotransferase) domain 1"/>
    <property type="match status" value="1"/>
</dbReference>
<evidence type="ECO:0000313" key="15">
    <source>
        <dbReference type="Proteomes" id="UP000827549"/>
    </source>
</evidence>
<feature type="compositionally biased region" description="Pro residues" evidence="10">
    <location>
        <begin position="593"/>
        <end position="607"/>
    </location>
</feature>
<evidence type="ECO:0000256" key="5">
    <source>
        <dbReference type="ARBA" id="ARBA00022741"/>
    </source>
</evidence>
<evidence type="ECO:0000256" key="7">
    <source>
        <dbReference type="ARBA" id="ARBA00022833"/>
    </source>
</evidence>
<feature type="compositionally biased region" description="Polar residues" evidence="10">
    <location>
        <begin position="687"/>
        <end position="703"/>
    </location>
</feature>
<dbReference type="SUPFAM" id="SSF56112">
    <property type="entry name" value="Protein kinase-like (PK-like)"/>
    <property type="match status" value="1"/>
</dbReference>
<feature type="compositionally biased region" description="Low complexity" evidence="10">
    <location>
        <begin position="717"/>
        <end position="731"/>
    </location>
</feature>
<dbReference type="GO" id="GO:0005524">
    <property type="term" value="F:ATP binding"/>
    <property type="evidence" value="ECO:0007669"/>
    <property type="project" value="UniProtKB-UniRule"/>
</dbReference>
<dbReference type="EMBL" id="CP086718">
    <property type="protein sequence ID" value="WOO83711.1"/>
    <property type="molecule type" value="Genomic_DNA"/>
</dbReference>
<keyword evidence="15" id="KW-1185">Reference proteome</keyword>
<evidence type="ECO:0000256" key="4">
    <source>
        <dbReference type="ARBA" id="ARBA00022723"/>
    </source>
</evidence>
<feature type="compositionally biased region" description="Low complexity" evidence="10">
    <location>
        <begin position="937"/>
        <end position="947"/>
    </location>
</feature>
<dbReference type="CDD" id="cd06627">
    <property type="entry name" value="STKc_Cdc7_like"/>
    <property type="match status" value="1"/>
</dbReference>
<feature type="compositionally biased region" description="Polar residues" evidence="10">
    <location>
        <begin position="732"/>
        <end position="743"/>
    </location>
</feature>
<evidence type="ECO:0000256" key="3">
    <source>
        <dbReference type="ARBA" id="ARBA00022679"/>
    </source>
</evidence>
<feature type="compositionally biased region" description="Basic and acidic residues" evidence="10">
    <location>
        <begin position="1635"/>
        <end position="1647"/>
    </location>
</feature>
<dbReference type="InterPro" id="IPR002219">
    <property type="entry name" value="PKC_DAG/PE"/>
</dbReference>
<dbReference type="InterPro" id="IPR011009">
    <property type="entry name" value="Kinase-like_dom_sf"/>
</dbReference>
<feature type="region of interest" description="Disordered" evidence="10">
    <location>
        <begin position="840"/>
        <end position="867"/>
    </location>
</feature>
<dbReference type="InterPro" id="IPR036872">
    <property type="entry name" value="CH_dom_sf"/>
</dbReference>
<feature type="compositionally biased region" description="Low complexity" evidence="10">
    <location>
        <begin position="796"/>
        <end position="811"/>
    </location>
</feature>
<dbReference type="SMART" id="SM00109">
    <property type="entry name" value="C1"/>
    <property type="match status" value="1"/>
</dbReference>
<dbReference type="CDD" id="cd00029">
    <property type="entry name" value="C1"/>
    <property type="match status" value="1"/>
</dbReference>
<feature type="compositionally biased region" description="Low complexity" evidence="10">
    <location>
        <begin position="239"/>
        <end position="253"/>
    </location>
</feature>
<keyword evidence="7" id="KW-0862">Zinc</keyword>
<dbReference type="InterPro" id="IPR000719">
    <property type="entry name" value="Prot_kinase_dom"/>
</dbReference>
<keyword evidence="6" id="KW-0418">Kinase</keyword>
<dbReference type="SMART" id="SM00220">
    <property type="entry name" value="S_TKc"/>
    <property type="match status" value="1"/>
</dbReference>
<dbReference type="GeneID" id="87810404"/>
<evidence type="ECO:0000256" key="2">
    <source>
        <dbReference type="ARBA" id="ARBA00022527"/>
    </source>
</evidence>
<evidence type="ECO:0000256" key="6">
    <source>
        <dbReference type="ARBA" id="ARBA00022777"/>
    </source>
</evidence>
<feature type="compositionally biased region" description="Polar residues" evidence="10">
    <location>
        <begin position="1516"/>
        <end position="1525"/>
    </location>
</feature>
<dbReference type="PROSITE" id="PS00479">
    <property type="entry name" value="ZF_DAG_PE_1"/>
    <property type="match status" value="1"/>
</dbReference>
<proteinExistence type="inferred from homology"/>
<feature type="region of interest" description="Disordered" evidence="10">
    <location>
        <begin position="937"/>
        <end position="970"/>
    </location>
</feature>
<keyword evidence="5 9" id="KW-0547">Nucleotide-binding</keyword>
<gene>
    <name evidence="14" type="primary">sepH_0</name>
    <name evidence="14" type="ORF">LOC62_05G007231</name>
</gene>
<feature type="compositionally biased region" description="Basic residues" evidence="10">
    <location>
        <begin position="38"/>
        <end position="48"/>
    </location>
</feature>
<sequence length="1706" mass="182319">MSTIDGAVVAEESLATSPHPHPIQSSSSSPSGPGPSSRRMKGFLKRSKPTSPVDNPRLKGILADSSKPSAPQPHVRTVSHNVDPAIVSSSPASRSAVHLATATGLHEEIEIQDASPSTSPSKVKKKRSFSKPQSDDKASRWLTPNLMKGSLSTSALALFPNSSSTPDPLPPPPKAADDAEVRKRKSGRHSLAALFQPKHRVASAPVVAAHTPPPVEAAIDDKQIVMPISLDSPVKPQTLPKSLSSPPRLSQPSFESQPHRVTNLETSSSPNLRISARQPPSLSQLRQPPSAIPQLARPSSHSQLRTRTRAPSYTTGTPRGTIVSTGPPSTSSLSHMSPLGSSVNLSRTSLSLSQTSLLLPSEPRDQLLSKDHYHLRFATTYINMLITPALRNATFSKSDRNLEIKHITEDRLGMLARMERTWGGSWAEAANDLMSGNTSGVTPEVREAKLRACNITATAKSRERKVFVTALRDGILFCFLFNRLFPSQPAHIQRVKVPKDEVRIAANFDRFLAACREMGVPESELFTLANLDEHSPHGLAKVSKTILVLAQMAVPVSSPTTSTSSGPKHRASASRLAQTPASGEATAVATPTAPTPSSPGQSPPPRASPGSTRVYGAATMNSRSVLERPLRSSSSDLLARLQLEAGSTGAAAAAVHVTKAGAGTNQRVSQAAAPPTPPTKSPVRGTTPMTPMSRSAPSTQGTPPTARPALRASTILPPGSTMTTTSTGPPSVQSAPSIRSSHISFARPSDASTTSSGYHRTSVNDWNSSASSIHSAHHLAPLHERERTPSLVSTNSHVASSYSRSSISNGSVPTIVGDDPTRTLEVEDDYDQMRAATNGLVDAPSQGGLGGSLPNRPPSPRRMSEQTLQEARRKIIGTLLSSTEDLSLQNRGSQDDARGIALSQSLAALEGSPLLGSSKLLSDSPRLRPISRGARQSLELQQQQQQRLSEEDTTGAATATGSLPPRPRIRRLSTTGRIVVPKRPQSPASPNLSLSMHGALISPTITIESVSGSADQFGRMSKEERRRSEDYVRNGVQSANGRLMNMKNHSMINLPSTHSRRTSTLSGHSRDSMVHASLQVLEFSEPGQDPVRFQLGNCIGRGQFGSVYRSLNLTTGQMVAIKRIRLSGMKEKEVRDVMREVELLKRLSHPGIVKYEGMSRDDQYLNIVLEFVENGSLGQTLKAFGKFNERLVSSYVGKILEGLHYLHSQGVVHCDLKSANILSTKNGNIKLSDFGVSLNMRAVENFAERASVGRANSAKGVNEIAGTPNWMAPEIIKLAGASPASDIWSLGCTVIELLTGKPPYSGVGNSMTVLFRIVEDALPPLPVGASPEALDFLKLCFAKDPKQRPTAAMLFQHDWVRSSLPDMAKLHFDSLPFVHRMAQKSDNGVPRVDSQRIFDTPGARSASASLTDLPGAATTRELEGVAETSRRAQASMVSLHSHYSQSNTALDSSIAKAHSLVKTRFAKSITCHVCLDGVKKAAYLCQNCGLITHSKCATRANPRCNLALLVSQQDLAPSAPSSRDNSPYPWDQSGGTTPLTSLPARLFSRGMGSKSSLLASTTSLVDQPAAEKETASGSSSGARRASRLSAGAATAARPYPFPTDHPVPEKAVSGSLRSRHSQTSDEDGTTSASAPRDRSTSLIRIDEDVPAQTNGVGPRTYPPPIQHVPTVRVLEPGPEDRGISGGPAVRRKQRRERDSKSECIIA</sequence>
<feature type="compositionally biased region" description="Basic and acidic residues" evidence="10">
    <location>
        <begin position="1695"/>
        <end position="1706"/>
    </location>
</feature>
<feature type="compositionally biased region" description="Polar residues" evidence="10">
    <location>
        <begin position="297"/>
        <end position="324"/>
    </location>
</feature>
<evidence type="ECO:0000259" key="12">
    <source>
        <dbReference type="PROSITE" id="PS50021"/>
    </source>
</evidence>
<feature type="domain" description="Phorbol-ester/DAG-type" evidence="13">
    <location>
        <begin position="1457"/>
        <end position="1504"/>
    </location>
</feature>
<evidence type="ECO:0000256" key="8">
    <source>
        <dbReference type="ARBA" id="ARBA00022840"/>
    </source>
</evidence>
<feature type="compositionally biased region" description="Polar residues" evidence="10">
    <location>
        <begin position="254"/>
        <end position="272"/>
    </location>
</feature>
<feature type="compositionally biased region" description="Low complexity" evidence="10">
    <location>
        <begin position="277"/>
        <end position="289"/>
    </location>
</feature>
<dbReference type="Pfam" id="PF00069">
    <property type="entry name" value="Pkinase"/>
    <property type="match status" value="1"/>
</dbReference>
<dbReference type="PROSITE" id="PS50021">
    <property type="entry name" value="CH"/>
    <property type="match status" value="1"/>
</dbReference>
<dbReference type="CDD" id="cd00014">
    <property type="entry name" value="CH_SF"/>
    <property type="match status" value="1"/>
</dbReference>
<feature type="domain" description="Protein kinase" evidence="11">
    <location>
        <begin position="1093"/>
        <end position="1360"/>
    </location>
</feature>
<dbReference type="PANTHER" id="PTHR11584">
    <property type="entry name" value="SERINE/THREONINE PROTEIN KINASE"/>
    <property type="match status" value="1"/>
</dbReference>
<dbReference type="GO" id="GO:0004674">
    <property type="term" value="F:protein serine/threonine kinase activity"/>
    <property type="evidence" value="ECO:0007669"/>
    <property type="project" value="UniProtKB-KW"/>
</dbReference>
<evidence type="ECO:0000256" key="1">
    <source>
        <dbReference type="ARBA" id="ARBA00006529"/>
    </source>
</evidence>
<evidence type="ECO:0000259" key="13">
    <source>
        <dbReference type="PROSITE" id="PS50081"/>
    </source>
</evidence>
<dbReference type="PANTHER" id="PTHR11584:SF369">
    <property type="entry name" value="MITOGEN-ACTIVATED PROTEIN KINASE KINASE KINASE 19-RELATED"/>
    <property type="match status" value="1"/>
</dbReference>
<feature type="region of interest" description="Disordered" evidence="10">
    <location>
        <begin position="1"/>
        <end position="197"/>
    </location>
</feature>
<feature type="region of interest" description="Disordered" evidence="10">
    <location>
        <begin position="557"/>
        <end position="614"/>
    </location>
</feature>
<keyword evidence="8 9" id="KW-0067">ATP-binding</keyword>
<dbReference type="Proteomes" id="UP000827549">
    <property type="component" value="Chromosome 5"/>
</dbReference>
<dbReference type="Pfam" id="PF00307">
    <property type="entry name" value="CH"/>
    <property type="match status" value="1"/>
</dbReference>
<evidence type="ECO:0000313" key="14">
    <source>
        <dbReference type="EMBL" id="WOO83711.1"/>
    </source>
</evidence>
<feature type="region of interest" description="Disordered" evidence="10">
    <location>
        <begin position="663"/>
        <end position="760"/>
    </location>
</feature>
<feature type="region of interest" description="Disordered" evidence="10">
    <location>
        <begin position="1558"/>
        <end position="1706"/>
    </location>
</feature>
<feature type="compositionally biased region" description="Low complexity" evidence="10">
    <location>
        <begin position="1575"/>
        <end position="1597"/>
    </location>
</feature>
<dbReference type="SUPFAM" id="SSF57889">
    <property type="entry name" value="Cysteine-rich domain"/>
    <property type="match status" value="1"/>
</dbReference>
<dbReference type="PROSITE" id="PS50081">
    <property type="entry name" value="ZF_DAG_PE_2"/>
    <property type="match status" value="1"/>
</dbReference>
<protein>
    <submittedName>
        <fullName evidence="14">Cytokinesis protein sepH</fullName>
    </submittedName>
</protein>
<dbReference type="PROSITE" id="PS00107">
    <property type="entry name" value="PROTEIN_KINASE_ATP"/>
    <property type="match status" value="1"/>
</dbReference>
<feature type="compositionally biased region" description="Polar residues" evidence="10">
    <location>
        <begin position="750"/>
        <end position="760"/>
    </location>
</feature>
<reference evidence="14" key="1">
    <citation type="submission" date="2023-10" db="EMBL/GenBank/DDBJ databases">
        <authorList>
            <person name="Noh H."/>
        </authorList>
    </citation>
    <scope>NUCLEOTIDE SEQUENCE</scope>
    <source>
        <strain evidence="14">DUCC4014</strain>
    </source>
</reference>
<dbReference type="Gene3D" id="1.10.418.10">
    <property type="entry name" value="Calponin-like domain"/>
    <property type="match status" value="1"/>
</dbReference>
<feature type="domain" description="Calponin-homology (CH)" evidence="12">
    <location>
        <begin position="443"/>
        <end position="553"/>
    </location>
</feature>
<name>A0AAF1BJP6_9TREE</name>
<organism evidence="14 15">
    <name type="scientific">Vanrija pseudolonga</name>
    <dbReference type="NCBI Taxonomy" id="143232"/>
    <lineage>
        <taxon>Eukaryota</taxon>
        <taxon>Fungi</taxon>
        <taxon>Dikarya</taxon>
        <taxon>Basidiomycota</taxon>
        <taxon>Agaricomycotina</taxon>
        <taxon>Tremellomycetes</taxon>
        <taxon>Trichosporonales</taxon>
        <taxon>Trichosporonaceae</taxon>
        <taxon>Vanrija</taxon>
    </lineage>
</organism>
<evidence type="ECO:0000256" key="10">
    <source>
        <dbReference type="SAM" id="MobiDB-lite"/>
    </source>
</evidence>
<dbReference type="InterPro" id="IPR017441">
    <property type="entry name" value="Protein_kinase_ATP_BS"/>
</dbReference>
<dbReference type="GO" id="GO:0046872">
    <property type="term" value="F:metal ion binding"/>
    <property type="evidence" value="ECO:0007669"/>
    <property type="project" value="UniProtKB-KW"/>
</dbReference>
<keyword evidence="4" id="KW-0479">Metal-binding</keyword>
<comment type="similarity">
    <text evidence="1">Belongs to the protein kinase superfamily. STE Ser/Thr protein kinase family. MAP kinase kinase kinase subfamily.</text>
</comment>